<dbReference type="AlphaFoldDB" id="Q2JG84"/>
<keyword evidence="3" id="KW-0805">Transcription regulation</keyword>
<evidence type="ECO:0000256" key="2">
    <source>
        <dbReference type="ARBA" id="ARBA00023012"/>
    </source>
</evidence>
<feature type="domain" description="OmpR/PhoB-type" evidence="10">
    <location>
        <begin position="286"/>
        <end position="383"/>
    </location>
</feature>
<feature type="compositionally biased region" description="Polar residues" evidence="8">
    <location>
        <begin position="392"/>
        <end position="406"/>
    </location>
</feature>
<dbReference type="Gene3D" id="1.10.10.10">
    <property type="entry name" value="Winged helix-like DNA-binding domain superfamily/Winged helix DNA-binding domain"/>
    <property type="match status" value="1"/>
</dbReference>
<dbReference type="GO" id="GO:0005829">
    <property type="term" value="C:cytosol"/>
    <property type="evidence" value="ECO:0007669"/>
    <property type="project" value="TreeGrafter"/>
</dbReference>
<dbReference type="PROSITE" id="PS50110">
    <property type="entry name" value="RESPONSE_REGULATORY"/>
    <property type="match status" value="1"/>
</dbReference>
<keyword evidence="5" id="KW-0804">Transcription</keyword>
<dbReference type="InterPro" id="IPR001867">
    <property type="entry name" value="OmpR/PhoB-type_DNA-bd"/>
</dbReference>
<gene>
    <name evidence="11" type="ordered locus">Francci3_0321</name>
</gene>
<dbReference type="KEGG" id="fra:Francci3_0321"/>
<dbReference type="Pfam" id="PF00072">
    <property type="entry name" value="Response_reg"/>
    <property type="match status" value="1"/>
</dbReference>
<evidence type="ECO:0000256" key="5">
    <source>
        <dbReference type="ARBA" id="ARBA00023163"/>
    </source>
</evidence>
<dbReference type="Proteomes" id="UP000001937">
    <property type="component" value="Chromosome"/>
</dbReference>
<dbReference type="PROSITE" id="PS51755">
    <property type="entry name" value="OMPR_PHOB"/>
    <property type="match status" value="1"/>
</dbReference>
<evidence type="ECO:0000256" key="4">
    <source>
        <dbReference type="ARBA" id="ARBA00023125"/>
    </source>
</evidence>
<keyword evidence="2" id="KW-0902">Two-component regulatory system</keyword>
<dbReference type="GO" id="GO:0000156">
    <property type="term" value="F:phosphorelay response regulator activity"/>
    <property type="evidence" value="ECO:0007669"/>
    <property type="project" value="TreeGrafter"/>
</dbReference>
<evidence type="ECO:0000256" key="1">
    <source>
        <dbReference type="ARBA" id="ARBA00022553"/>
    </source>
</evidence>
<feature type="domain" description="Response regulatory" evidence="9">
    <location>
        <begin position="160"/>
        <end position="274"/>
    </location>
</feature>
<dbReference type="HOGENOM" id="CLU_677488_0_0_11"/>
<feature type="DNA-binding region" description="OmpR/PhoB-type" evidence="7">
    <location>
        <begin position="286"/>
        <end position="383"/>
    </location>
</feature>
<dbReference type="SUPFAM" id="SSF52172">
    <property type="entry name" value="CheY-like"/>
    <property type="match status" value="1"/>
</dbReference>
<dbReference type="PANTHER" id="PTHR48111:SF28">
    <property type="entry name" value="TRANSCRIPTIONAL REGULATORY PROTEIN TCRX-RELATED"/>
    <property type="match status" value="1"/>
</dbReference>
<dbReference type="InterPro" id="IPR001789">
    <property type="entry name" value="Sig_transdc_resp-reg_receiver"/>
</dbReference>
<dbReference type="GO" id="GO:0006355">
    <property type="term" value="P:regulation of DNA-templated transcription"/>
    <property type="evidence" value="ECO:0007669"/>
    <property type="project" value="InterPro"/>
</dbReference>
<protein>
    <submittedName>
        <fullName evidence="11">Two component transcriptional regulator, winged helix family</fullName>
    </submittedName>
</protein>
<keyword evidence="12" id="KW-1185">Reference proteome</keyword>
<dbReference type="EMBL" id="CP000249">
    <property type="protein sequence ID" value="ABD09708.1"/>
    <property type="molecule type" value="Genomic_DNA"/>
</dbReference>
<keyword evidence="1 6" id="KW-0597">Phosphoprotein</keyword>
<evidence type="ECO:0000259" key="10">
    <source>
        <dbReference type="PROSITE" id="PS51755"/>
    </source>
</evidence>
<feature type="modified residue" description="4-aspartylphosphate" evidence="6">
    <location>
        <position position="209"/>
    </location>
</feature>
<evidence type="ECO:0000256" key="7">
    <source>
        <dbReference type="PROSITE-ProRule" id="PRU01091"/>
    </source>
</evidence>
<dbReference type="InterPro" id="IPR036388">
    <property type="entry name" value="WH-like_DNA-bd_sf"/>
</dbReference>
<dbReference type="CDD" id="cd00383">
    <property type="entry name" value="trans_reg_C"/>
    <property type="match status" value="1"/>
</dbReference>
<dbReference type="FunFam" id="3.40.50.2300:FF:000001">
    <property type="entry name" value="DNA-binding response regulator PhoB"/>
    <property type="match status" value="1"/>
</dbReference>
<dbReference type="GO" id="GO:0032993">
    <property type="term" value="C:protein-DNA complex"/>
    <property type="evidence" value="ECO:0007669"/>
    <property type="project" value="TreeGrafter"/>
</dbReference>
<dbReference type="Gene3D" id="3.40.50.2300">
    <property type="match status" value="1"/>
</dbReference>
<dbReference type="STRING" id="106370.Francci3_0321"/>
<evidence type="ECO:0000256" key="3">
    <source>
        <dbReference type="ARBA" id="ARBA00023015"/>
    </source>
</evidence>
<evidence type="ECO:0000313" key="11">
    <source>
        <dbReference type="EMBL" id="ABD09708.1"/>
    </source>
</evidence>
<dbReference type="FunFam" id="1.10.10.10:FF:000005">
    <property type="entry name" value="Two-component system response regulator"/>
    <property type="match status" value="1"/>
</dbReference>
<evidence type="ECO:0000259" key="9">
    <source>
        <dbReference type="PROSITE" id="PS50110"/>
    </source>
</evidence>
<keyword evidence="4 7" id="KW-0238">DNA-binding</keyword>
<dbReference type="SMART" id="SM00448">
    <property type="entry name" value="REC"/>
    <property type="match status" value="1"/>
</dbReference>
<dbReference type="Pfam" id="PF00486">
    <property type="entry name" value="Trans_reg_C"/>
    <property type="match status" value="1"/>
</dbReference>
<dbReference type="InterPro" id="IPR011006">
    <property type="entry name" value="CheY-like_superfamily"/>
</dbReference>
<dbReference type="SMART" id="SM00862">
    <property type="entry name" value="Trans_reg_C"/>
    <property type="match status" value="1"/>
</dbReference>
<dbReference type="PANTHER" id="PTHR48111">
    <property type="entry name" value="REGULATOR OF RPOS"/>
    <property type="match status" value="1"/>
</dbReference>
<dbReference type="eggNOG" id="COG0745">
    <property type="taxonomic scope" value="Bacteria"/>
</dbReference>
<dbReference type="CDD" id="cd17615">
    <property type="entry name" value="REC_OmpR_MtPhoP-like"/>
    <property type="match status" value="1"/>
</dbReference>
<evidence type="ECO:0000256" key="8">
    <source>
        <dbReference type="SAM" id="MobiDB-lite"/>
    </source>
</evidence>
<reference evidence="11 12" key="1">
    <citation type="journal article" date="2007" name="Genome Res.">
        <title>Genome characteristics of facultatively symbiotic Frankia sp. strains reflect host range and host plant biogeography.</title>
        <authorList>
            <person name="Normand P."/>
            <person name="Lapierre P."/>
            <person name="Tisa L.S."/>
            <person name="Gogarten J.P."/>
            <person name="Alloisio N."/>
            <person name="Bagnarol E."/>
            <person name="Bassi C.A."/>
            <person name="Berry A.M."/>
            <person name="Bickhart D.M."/>
            <person name="Choisne N."/>
            <person name="Couloux A."/>
            <person name="Cournoyer B."/>
            <person name="Cruveiller S."/>
            <person name="Daubin V."/>
            <person name="Demange N."/>
            <person name="Francino M.P."/>
            <person name="Goltsman E."/>
            <person name="Huang Y."/>
            <person name="Kopp O.R."/>
            <person name="Labarre L."/>
            <person name="Lapidus A."/>
            <person name="Lavire C."/>
            <person name="Marechal J."/>
            <person name="Martinez M."/>
            <person name="Mastronunzio J.E."/>
            <person name="Mullin B.C."/>
            <person name="Niemann J."/>
            <person name="Pujic P."/>
            <person name="Rawnsley T."/>
            <person name="Rouy Z."/>
            <person name="Schenowitz C."/>
            <person name="Sellstedt A."/>
            <person name="Tavares F."/>
            <person name="Tomkins J.P."/>
            <person name="Vallenet D."/>
            <person name="Valverde C."/>
            <person name="Wall L.G."/>
            <person name="Wang Y."/>
            <person name="Medigue C."/>
            <person name="Benson D.R."/>
        </authorList>
    </citation>
    <scope>NUCLEOTIDE SEQUENCE [LARGE SCALE GENOMIC DNA]</scope>
    <source>
        <strain evidence="12">DSM 45818 / CECT 9043 / CcI3</strain>
    </source>
</reference>
<dbReference type="Gene3D" id="6.10.250.690">
    <property type="match status" value="1"/>
</dbReference>
<organism evidence="11 12">
    <name type="scientific">Frankia casuarinae (strain DSM 45818 / CECT 9043 / HFP020203 / CcI3)</name>
    <dbReference type="NCBI Taxonomy" id="106370"/>
    <lineage>
        <taxon>Bacteria</taxon>
        <taxon>Bacillati</taxon>
        <taxon>Actinomycetota</taxon>
        <taxon>Actinomycetes</taxon>
        <taxon>Frankiales</taxon>
        <taxon>Frankiaceae</taxon>
        <taxon>Frankia</taxon>
    </lineage>
</organism>
<evidence type="ECO:0000256" key="6">
    <source>
        <dbReference type="PROSITE-ProRule" id="PRU00169"/>
    </source>
</evidence>
<evidence type="ECO:0000313" key="12">
    <source>
        <dbReference type="Proteomes" id="UP000001937"/>
    </source>
</evidence>
<accession>Q2JG84</accession>
<dbReference type="InterPro" id="IPR039420">
    <property type="entry name" value="WalR-like"/>
</dbReference>
<name>Q2JG84_FRACC</name>
<proteinExistence type="predicted"/>
<sequence>MGSTTRRTIRGRLPRTADRGRLWRAMLCTYPVCAGEPPEGGYSDGQPDDRSHRDLVEIHPSLTTLALIGLTKIKSWQNVVQYLIERGVHPIQAVGPATPGEAAIRGGPGRLVDGHRGEWHAYDSAAPPGIHRPGIHSRLTARPQVTASQGGEADTMQPVRVLVVDDETTLAELLSMALRYEGWEVRSAADGRGALRLARDFRPDAVVLDIMLPDMDGLEVLRRLRAESPDVPVLFLTARDAVEDRVAGLTAGGDDYVTKPFSLEELVARLRGLMRRAARTTEALQGARLVVGDLTMDEESREVQRAGQPVHLTATEFELLRFFMRNPRRVLSKAQILDRVWNYDFGGQANVVELYVSYLRKKIDAGRPPMIHTMRGAGYVLRPADPALAPRTSATPSSRGTSPGPA</sequence>
<feature type="region of interest" description="Disordered" evidence="8">
    <location>
        <begin position="387"/>
        <end position="406"/>
    </location>
</feature>
<dbReference type="PhylomeDB" id="Q2JG84"/>
<dbReference type="GO" id="GO:0000976">
    <property type="term" value="F:transcription cis-regulatory region binding"/>
    <property type="evidence" value="ECO:0007669"/>
    <property type="project" value="TreeGrafter"/>
</dbReference>